<dbReference type="PANTHER" id="PTHR43289">
    <property type="entry name" value="MITOGEN-ACTIVATED PROTEIN KINASE KINASE KINASE 20-RELATED"/>
    <property type="match status" value="1"/>
</dbReference>
<protein>
    <submittedName>
        <fullName evidence="7">Serine/threonine protein kinase</fullName>
    </submittedName>
</protein>
<dbReference type="KEGG" id="plen:EIM92_15475"/>
<dbReference type="SUPFAM" id="SSF52540">
    <property type="entry name" value="P-loop containing nucleoside triphosphate hydrolases"/>
    <property type="match status" value="1"/>
</dbReference>
<dbReference type="GO" id="GO:0004674">
    <property type="term" value="F:protein serine/threonine kinase activity"/>
    <property type="evidence" value="ECO:0007669"/>
    <property type="project" value="UniProtKB-KW"/>
</dbReference>
<evidence type="ECO:0000313" key="7">
    <source>
        <dbReference type="EMBL" id="AZK47380.1"/>
    </source>
</evidence>
<feature type="domain" description="Protein kinase" evidence="6">
    <location>
        <begin position="48"/>
        <end position="295"/>
    </location>
</feature>
<dbReference type="InterPro" id="IPR017441">
    <property type="entry name" value="Protein_kinase_ATP_BS"/>
</dbReference>
<keyword evidence="3 7" id="KW-0418">Kinase</keyword>
<evidence type="ECO:0000256" key="4">
    <source>
        <dbReference type="ARBA" id="ARBA00022840"/>
    </source>
</evidence>
<dbReference type="OrthoDB" id="9788659at2"/>
<dbReference type="InterPro" id="IPR027417">
    <property type="entry name" value="P-loop_NTPase"/>
</dbReference>
<evidence type="ECO:0000256" key="2">
    <source>
        <dbReference type="ARBA" id="ARBA00022741"/>
    </source>
</evidence>
<dbReference type="InterPro" id="IPR008271">
    <property type="entry name" value="Ser/Thr_kinase_AS"/>
</dbReference>
<dbReference type="Proteomes" id="UP000273145">
    <property type="component" value="Chromosome"/>
</dbReference>
<gene>
    <name evidence="7" type="ORF">EIM92_15475</name>
</gene>
<keyword evidence="4 5" id="KW-0067">ATP-binding</keyword>
<keyword evidence="7" id="KW-0723">Serine/threonine-protein kinase</keyword>
<sequence length="531" mass="60106">MKGKYPMILLRCNRGVEAWMLSFFVHGRKRWLPMVEKLSVGDIIAGRYRIVRLIGAGGMSCVYLVADMKLPGKTWAMKEVRAAPHMPISMEEEAKLLIALNHPRLPRMIDIYRQSETGYLYMIMDFVEGEHLDRYAAGRGTELSLQMLVSFGRQICEGLHYLHSHEPPIIHRDLKPANLLVDQNGEIRFIDFGIARRYKEDQQEDTVLMGSIGFAAPEQYGGRQSDCRTDLYSLGAVLLYLATGGLHSSWSEEAINVMRFNGYELLVPVLRRLLQTEPKDRYSSALETSRILTMIADETRQEKTQRANRCSVIAVLGASPGVGTTHTAIMLAHTLSQVSKHVAIVEMEVKSRAFRQLGQIVSGSEIDKRGRSTSPQRFRIHTVDYIRHPTRAEWIELLAAGYEYVVCDIGSTGRKELLEEFARADLPIIVTSGAEWREEDAMSIGERVGEGIRRKWVCIVPMGGRNAIRRLRKPLGTERVHEIGAENDPFEPGQEMMSTLIKICSPVLIKPIRMEGRGFGVKRKRWKGRGN</sequence>
<dbReference type="InterPro" id="IPR000719">
    <property type="entry name" value="Prot_kinase_dom"/>
</dbReference>
<dbReference type="Pfam" id="PF00069">
    <property type="entry name" value="Pkinase"/>
    <property type="match status" value="1"/>
</dbReference>
<organism evidence="7 8">
    <name type="scientific">Paenibacillus lentus</name>
    <dbReference type="NCBI Taxonomy" id="1338368"/>
    <lineage>
        <taxon>Bacteria</taxon>
        <taxon>Bacillati</taxon>
        <taxon>Bacillota</taxon>
        <taxon>Bacilli</taxon>
        <taxon>Bacillales</taxon>
        <taxon>Paenibacillaceae</taxon>
        <taxon>Paenibacillus</taxon>
    </lineage>
</organism>
<keyword evidence="1" id="KW-0808">Transferase</keyword>
<feature type="binding site" evidence="5">
    <location>
        <position position="78"/>
    </location>
    <ligand>
        <name>ATP</name>
        <dbReference type="ChEBI" id="CHEBI:30616"/>
    </ligand>
</feature>
<evidence type="ECO:0000256" key="1">
    <source>
        <dbReference type="ARBA" id="ARBA00022679"/>
    </source>
</evidence>
<dbReference type="PANTHER" id="PTHR43289:SF34">
    <property type="entry name" value="SERINE_THREONINE-PROTEIN KINASE YBDM-RELATED"/>
    <property type="match status" value="1"/>
</dbReference>
<dbReference type="Gene3D" id="3.40.50.300">
    <property type="entry name" value="P-loop containing nucleotide triphosphate hydrolases"/>
    <property type="match status" value="1"/>
</dbReference>
<dbReference type="InterPro" id="IPR011009">
    <property type="entry name" value="Kinase-like_dom_sf"/>
</dbReference>
<dbReference type="PROSITE" id="PS00107">
    <property type="entry name" value="PROTEIN_KINASE_ATP"/>
    <property type="match status" value="1"/>
</dbReference>
<proteinExistence type="predicted"/>
<dbReference type="SMART" id="SM00220">
    <property type="entry name" value="S_TKc"/>
    <property type="match status" value="1"/>
</dbReference>
<dbReference type="SUPFAM" id="SSF56112">
    <property type="entry name" value="Protein kinase-like (PK-like)"/>
    <property type="match status" value="1"/>
</dbReference>
<evidence type="ECO:0000313" key="8">
    <source>
        <dbReference type="Proteomes" id="UP000273145"/>
    </source>
</evidence>
<dbReference type="Gene3D" id="3.30.200.20">
    <property type="entry name" value="Phosphorylase Kinase, domain 1"/>
    <property type="match status" value="1"/>
</dbReference>
<name>A0A3Q8SCC4_9BACL</name>
<dbReference type="GO" id="GO:0005524">
    <property type="term" value="F:ATP binding"/>
    <property type="evidence" value="ECO:0007669"/>
    <property type="project" value="UniProtKB-UniRule"/>
</dbReference>
<keyword evidence="8" id="KW-1185">Reference proteome</keyword>
<dbReference type="PROSITE" id="PS50011">
    <property type="entry name" value="PROTEIN_KINASE_DOM"/>
    <property type="match status" value="1"/>
</dbReference>
<dbReference type="PROSITE" id="PS00108">
    <property type="entry name" value="PROTEIN_KINASE_ST"/>
    <property type="match status" value="1"/>
</dbReference>
<evidence type="ECO:0000256" key="3">
    <source>
        <dbReference type="ARBA" id="ARBA00022777"/>
    </source>
</evidence>
<dbReference type="AlphaFoldDB" id="A0A3Q8SCC4"/>
<reference evidence="7 8" key="1">
    <citation type="submission" date="2018-11" db="EMBL/GenBank/DDBJ databases">
        <title>Genome sequencing of Paenibacillus lentus DSM25539(T).</title>
        <authorList>
            <person name="Kook J.-K."/>
            <person name="Park S.-N."/>
            <person name="Lim Y.K."/>
        </authorList>
    </citation>
    <scope>NUCLEOTIDE SEQUENCE [LARGE SCALE GENOMIC DNA]</scope>
    <source>
        <strain evidence="7 8">DSM 25539</strain>
    </source>
</reference>
<evidence type="ECO:0000259" key="6">
    <source>
        <dbReference type="PROSITE" id="PS50011"/>
    </source>
</evidence>
<dbReference type="EMBL" id="CP034248">
    <property type="protein sequence ID" value="AZK47380.1"/>
    <property type="molecule type" value="Genomic_DNA"/>
</dbReference>
<keyword evidence="2 5" id="KW-0547">Nucleotide-binding</keyword>
<dbReference type="CDD" id="cd14014">
    <property type="entry name" value="STKc_PknB_like"/>
    <property type="match status" value="1"/>
</dbReference>
<accession>A0A3Q8SCC4</accession>
<evidence type="ECO:0000256" key="5">
    <source>
        <dbReference type="PROSITE-ProRule" id="PRU10141"/>
    </source>
</evidence>
<dbReference type="Gene3D" id="1.10.510.10">
    <property type="entry name" value="Transferase(Phosphotransferase) domain 1"/>
    <property type="match status" value="1"/>
</dbReference>